<evidence type="ECO:0000256" key="2">
    <source>
        <dbReference type="ARBA" id="ARBA00004881"/>
    </source>
</evidence>
<evidence type="ECO:0000256" key="14">
    <source>
        <dbReference type="SAM" id="SignalP"/>
    </source>
</evidence>
<dbReference type="PANTHER" id="PTHR31741">
    <property type="entry name" value="OS02G0726500 PROTEIN-RELATED"/>
    <property type="match status" value="1"/>
</dbReference>
<evidence type="ECO:0000256" key="8">
    <source>
        <dbReference type="ARBA" id="ARBA00022989"/>
    </source>
</evidence>
<evidence type="ECO:0000256" key="3">
    <source>
        <dbReference type="ARBA" id="ARBA00007737"/>
    </source>
</evidence>
<keyword evidence="16" id="KW-1185">Reference proteome</keyword>
<evidence type="ECO:0000256" key="4">
    <source>
        <dbReference type="ARBA" id="ARBA00022676"/>
    </source>
</evidence>
<keyword evidence="5" id="KW-0808">Transferase</keyword>
<sequence length="467" mass="53600">IRATTSVLLWTCIVQLTAVGETWGPRVLKGWPSCFSHQDPSFSVIEDKAPSVTTRVLPPKRIYKNNGYLMVSCNGGLNQMRAAICDMVTIARYLNVTLIVPELDKTSFWADPSEFQDIFDVDHFITSLRDEVRILKELPPRLKRRVEMGMVYSMPPISWSDISYYRNQILPLIQKHKVIHLNRTDTRLANNGQPLDVQKLRCRVNFSALRFTSQIEDLGKRVIKLLRQNGPFIVLHLRYEMDMLAFSGCTQGCNNEEVEELTRMRYAYPWWKEKIINSDLKRKDGFCPLTPEETALILRALDIDNSYQIYIAAGEIYGANRRMASLAASYPRLVRKETLLEPSDLGFFQNHSSQMAALDYLVSLESDIFIPTYDGNMAKVVEGHRRFLGYKQTILLDRSLLVDLIDQYSSGSLSWNEFSNAVKESHASRKGQPTQRLVIPDRPKEEDYFYANPEECLQPSYGRLGST</sequence>
<reference evidence="15 16" key="1">
    <citation type="journal article" date="2024" name="G3 (Bethesda)">
        <title>Genome assembly of Hibiscus sabdariffa L. provides insights into metabolisms of medicinal natural products.</title>
        <authorList>
            <person name="Kim T."/>
        </authorList>
    </citation>
    <scope>NUCLEOTIDE SEQUENCE [LARGE SCALE GENOMIC DNA]</scope>
    <source>
        <strain evidence="15">TK-2024</strain>
        <tissue evidence="15">Old leaves</tissue>
    </source>
</reference>
<dbReference type="InterPro" id="IPR024709">
    <property type="entry name" value="FucosylTrfase_pln"/>
</dbReference>
<evidence type="ECO:0000256" key="1">
    <source>
        <dbReference type="ARBA" id="ARBA00004606"/>
    </source>
</evidence>
<comment type="caution">
    <text evidence="15">The sequence shown here is derived from an EMBL/GenBank/DDBJ whole genome shotgun (WGS) entry which is preliminary data.</text>
</comment>
<dbReference type="CDD" id="cd11299">
    <property type="entry name" value="O-FucT_plant"/>
    <property type="match status" value="1"/>
</dbReference>
<protein>
    <recommendedName>
        <fullName evidence="13">O-fucosyltransferase family protein</fullName>
    </recommendedName>
</protein>
<evidence type="ECO:0000256" key="9">
    <source>
        <dbReference type="ARBA" id="ARBA00023136"/>
    </source>
</evidence>
<gene>
    <name evidence="15" type="ORF">V6N12_046644</name>
</gene>
<keyword evidence="14" id="KW-0732">Signal</keyword>
<dbReference type="PANTHER" id="PTHR31741:SF3">
    <property type="entry name" value="O-FUCOSYLTRANSFERASE FAMILY PROTEIN"/>
    <property type="match status" value="1"/>
</dbReference>
<feature type="non-terminal residue" evidence="15">
    <location>
        <position position="1"/>
    </location>
</feature>
<evidence type="ECO:0000313" key="15">
    <source>
        <dbReference type="EMBL" id="KAK8485233.1"/>
    </source>
</evidence>
<keyword evidence="4" id="KW-0328">Glycosyltransferase</keyword>
<name>A0ABR1ZWY5_9ROSI</name>
<evidence type="ECO:0000256" key="13">
    <source>
        <dbReference type="ARBA" id="ARBA00030350"/>
    </source>
</evidence>
<keyword evidence="11" id="KW-0294">Fucose metabolism</keyword>
<dbReference type="PIRSF" id="PIRSF009360">
    <property type="entry name" value="UCP009360"/>
    <property type="match status" value="1"/>
</dbReference>
<evidence type="ECO:0000256" key="7">
    <source>
        <dbReference type="ARBA" id="ARBA00022968"/>
    </source>
</evidence>
<dbReference type="EMBL" id="JBBPBM010001305">
    <property type="protein sequence ID" value="KAK8485233.1"/>
    <property type="molecule type" value="Genomic_DNA"/>
</dbReference>
<comment type="pathway">
    <text evidence="2">Glycan metabolism.</text>
</comment>
<evidence type="ECO:0000256" key="10">
    <source>
        <dbReference type="ARBA" id="ARBA00023180"/>
    </source>
</evidence>
<keyword evidence="7" id="KW-0735">Signal-anchor</keyword>
<keyword evidence="10" id="KW-0325">Glycoprotein</keyword>
<feature type="signal peptide" evidence="14">
    <location>
        <begin position="1"/>
        <end position="20"/>
    </location>
</feature>
<keyword evidence="12" id="KW-0119">Carbohydrate metabolism</keyword>
<evidence type="ECO:0000256" key="12">
    <source>
        <dbReference type="ARBA" id="ARBA00023277"/>
    </source>
</evidence>
<evidence type="ECO:0000313" key="16">
    <source>
        <dbReference type="Proteomes" id="UP001472677"/>
    </source>
</evidence>
<dbReference type="InterPro" id="IPR019378">
    <property type="entry name" value="GDP-Fuc_O-FucTrfase"/>
</dbReference>
<evidence type="ECO:0000256" key="5">
    <source>
        <dbReference type="ARBA" id="ARBA00022679"/>
    </source>
</evidence>
<keyword evidence="6" id="KW-0812">Transmembrane</keyword>
<evidence type="ECO:0000256" key="6">
    <source>
        <dbReference type="ARBA" id="ARBA00022692"/>
    </source>
</evidence>
<comment type="subcellular location">
    <subcellularLocation>
        <location evidence="1">Membrane</location>
        <topology evidence="1">Single-pass type II membrane protein</topology>
    </subcellularLocation>
</comment>
<comment type="similarity">
    <text evidence="3">Belongs to the glycosyltransferase GT106 family.</text>
</comment>
<proteinExistence type="inferred from homology"/>
<keyword evidence="9" id="KW-0472">Membrane</keyword>
<dbReference type="Pfam" id="PF10250">
    <property type="entry name" value="O-FucT"/>
    <property type="match status" value="1"/>
</dbReference>
<accession>A0ABR1ZWY5</accession>
<evidence type="ECO:0000256" key="11">
    <source>
        <dbReference type="ARBA" id="ARBA00023253"/>
    </source>
</evidence>
<keyword evidence="8" id="KW-1133">Transmembrane helix</keyword>
<feature type="chain" id="PRO_5047364068" description="O-fucosyltransferase family protein" evidence="14">
    <location>
        <begin position="21"/>
        <end position="467"/>
    </location>
</feature>
<organism evidence="15 16">
    <name type="scientific">Hibiscus sabdariffa</name>
    <name type="common">roselle</name>
    <dbReference type="NCBI Taxonomy" id="183260"/>
    <lineage>
        <taxon>Eukaryota</taxon>
        <taxon>Viridiplantae</taxon>
        <taxon>Streptophyta</taxon>
        <taxon>Embryophyta</taxon>
        <taxon>Tracheophyta</taxon>
        <taxon>Spermatophyta</taxon>
        <taxon>Magnoliopsida</taxon>
        <taxon>eudicotyledons</taxon>
        <taxon>Gunneridae</taxon>
        <taxon>Pentapetalae</taxon>
        <taxon>rosids</taxon>
        <taxon>malvids</taxon>
        <taxon>Malvales</taxon>
        <taxon>Malvaceae</taxon>
        <taxon>Malvoideae</taxon>
        <taxon>Hibiscus</taxon>
    </lineage>
</organism>
<dbReference type="Proteomes" id="UP001472677">
    <property type="component" value="Unassembled WGS sequence"/>
</dbReference>